<sequence length="185" mass="20833">MELIYLDLRWAQLWLFLELQYITKSPKKAMIHRDLCMKEERVEYREAQSEEMLALQFPQQSINGVSHFSILGKPIRRIMEGISVGSEVGGAGGAYSYNALKRLDQLWTNMCSAQTVVEEPPQVVTSIRGYFQHTEAAKKLETFDVLVCGGTLGIFIATALITKGLKVGVIERNVIKGVYYNVLGE</sequence>
<dbReference type="Proteomes" id="UP001153076">
    <property type="component" value="Unassembled WGS sequence"/>
</dbReference>
<dbReference type="AlphaFoldDB" id="A0A9Q1KIL8"/>
<dbReference type="OrthoDB" id="4211at2759"/>
<dbReference type="PANTHER" id="PTHR32098">
    <property type="entry name" value="LYCOPENE BETA/EPSILON CYCLASE PROTEIN"/>
    <property type="match status" value="1"/>
</dbReference>
<protein>
    <submittedName>
        <fullName evidence="1">Uncharacterized protein</fullName>
    </submittedName>
</protein>
<organism evidence="1 2">
    <name type="scientific">Carnegiea gigantea</name>
    <dbReference type="NCBI Taxonomy" id="171969"/>
    <lineage>
        <taxon>Eukaryota</taxon>
        <taxon>Viridiplantae</taxon>
        <taxon>Streptophyta</taxon>
        <taxon>Embryophyta</taxon>
        <taxon>Tracheophyta</taxon>
        <taxon>Spermatophyta</taxon>
        <taxon>Magnoliopsida</taxon>
        <taxon>eudicotyledons</taxon>
        <taxon>Gunneridae</taxon>
        <taxon>Pentapetalae</taxon>
        <taxon>Caryophyllales</taxon>
        <taxon>Cactineae</taxon>
        <taxon>Cactaceae</taxon>
        <taxon>Cactoideae</taxon>
        <taxon>Echinocereeae</taxon>
        <taxon>Carnegiea</taxon>
    </lineage>
</organism>
<evidence type="ECO:0000313" key="1">
    <source>
        <dbReference type="EMBL" id="KAJ8443402.1"/>
    </source>
</evidence>
<comment type="caution">
    <text evidence="1">The sequence shown here is derived from an EMBL/GenBank/DDBJ whole genome shotgun (WGS) entry which is preliminary data.</text>
</comment>
<keyword evidence="2" id="KW-1185">Reference proteome</keyword>
<accession>A0A9Q1KIL8</accession>
<gene>
    <name evidence="1" type="ORF">Cgig2_018835</name>
</gene>
<proteinExistence type="predicted"/>
<evidence type="ECO:0000313" key="2">
    <source>
        <dbReference type="Proteomes" id="UP001153076"/>
    </source>
</evidence>
<reference evidence="1" key="1">
    <citation type="submission" date="2022-04" db="EMBL/GenBank/DDBJ databases">
        <title>Carnegiea gigantea Genome sequencing and assembly v2.</title>
        <authorList>
            <person name="Copetti D."/>
            <person name="Sanderson M.J."/>
            <person name="Burquez A."/>
            <person name="Wojciechowski M.F."/>
        </authorList>
    </citation>
    <scope>NUCLEOTIDE SEQUENCE</scope>
    <source>
        <strain evidence="1">SGP5-SGP5p</strain>
        <tissue evidence="1">Aerial part</tissue>
    </source>
</reference>
<dbReference type="PANTHER" id="PTHR32098:SF5">
    <property type="entry name" value="LYCOPENE BETA_EPSILON CYCLASE PROTEIN"/>
    <property type="match status" value="1"/>
</dbReference>
<name>A0A9Q1KIL8_9CARY</name>
<dbReference type="EMBL" id="JAKOGI010000120">
    <property type="protein sequence ID" value="KAJ8443402.1"/>
    <property type="molecule type" value="Genomic_DNA"/>
</dbReference>